<accession>A0A2N1J4H2</accession>
<dbReference type="InterPro" id="IPR050902">
    <property type="entry name" value="ABC_Transporter_SBP"/>
</dbReference>
<dbReference type="PROSITE" id="PS50983">
    <property type="entry name" value="FE_B12_PBP"/>
    <property type="match status" value="1"/>
</dbReference>
<dbReference type="EMBL" id="NXIF01000015">
    <property type="protein sequence ID" value="PKI81450.1"/>
    <property type="molecule type" value="Genomic_DNA"/>
</dbReference>
<dbReference type="PANTHER" id="PTHR30535">
    <property type="entry name" value="VITAMIN B12-BINDING PROTEIN"/>
    <property type="match status" value="1"/>
</dbReference>
<dbReference type="AlphaFoldDB" id="A0A2N1J4H2"/>
<gene>
    <name evidence="2" type="ORF">CP960_04030</name>
</gene>
<proteinExistence type="predicted"/>
<dbReference type="SUPFAM" id="SSF53807">
    <property type="entry name" value="Helical backbone' metal receptor"/>
    <property type="match status" value="1"/>
</dbReference>
<evidence type="ECO:0000259" key="1">
    <source>
        <dbReference type="PROSITE" id="PS50983"/>
    </source>
</evidence>
<feature type="domain" description="Fe/B12 periplasmic-binding" evidence="1">
    <location>
        <begin position="17"/>
        <end position="274"/>
    </location>
</feature>
<dbReference type="RefSeq" id="WP_101183984.1">
    <property type="nucleotide sequence ID" value="NZ_CP031218.1"/>
</dbReference>
<dbReference type="GO" id="GO:0071281">
    <property type="term" value="P:cellular response to iron ion"/>
    <property type="evidence" value="ECO:0007669"/>
    <property type="project" value="TreeGrafter"/>
</dbReference>
<sequence>MKIFLLLVIFYFYSFANVINCSDYKLKVKNIIGQSPPVNIFLHSLYETKFPKKIDKKDKRFSKIPSVEVLAKNGVELVVLYNSQNSFESLAKKLKKIDIDTCYLKLHSIYDYINAYKSIGKIINKEQRAQEISTYIKKELNFLENITKNIKDEVTIYYAKTDTGLVSSCNKSAHTEVFDLIKAKNVVKCGDLEKKRVTLSLENLLLLNPEVIVTDNKRFYKDIFINKKYRFLQAVKNKKVYLVPKKPLNYIDNPPSFFKILGSYWLGKRVYKQEFEKVDFKNKKKAFEKILLNKE</sequence>
<dbReference type="Proteomes" id="UP000233248">
    <property type="component" value="Unassembled WGS sequence"/>
</dbReference>
<name>A0A2N1J4H2_9BACT</name>
<dbReference type="Gene3D" id="3.40.50.1980">
    <property type="entry name" value="Nitrogenase molybdenum iron protein domain"/>
    <property type="match status" value="2"/>
</dbReference>
<organism evidence="2 3">
    <name type="scientific">Malaciobacter halophilus</name>
    <dbReference type="NCBI Taxonomy" id="197482"/>
    <lineage>
        <taxon>Bacteria</taxon>
        <taxon>Pseudomonadati</taxon>
        <taxon>Campylobacterota</taxon>
        <taxon>Epsilonproteobacteria</taxon>
        <taxon>Campylobacterales</taxon>
        <taxon>Arcobacteraceae</taxon>
        <taxon>Malaciobacter</taxon>
    </lineage>
</organism>
<reference evidence="2 3" key="1">
    <citation type="submission" date="2017-09" db="EMBL/GenBank/DDBJ databases">
        <title>Genomics of the genus Arcobacter.</title>
        <authorList>
            <person name="Perez-Cataluna A."/>
            <person name="Figueras M.J."/>
            <person name="Salas-Masso N."/>
        </authorList>
    </citation>
    <scope>NUCLEOTIDE SEQUENCE [LARGE SCALE GENOMIC DNA]</scope>
    <source>
        <strain evidence="2 3">DSM 18005</strain>
    </source>
</reference>
<dbReference type="KEGG" id="ahs:AHALO_1019"/>
<comment type="caution">
    <text evidence="2">The sequence shown here is derived from an EMBL/GenBank/DDBJ whole genome shotgun (WGS) entry which is preliminary data.</text>
</comment>
<keyword evidence="3" id="KW-1185">Reference proteome</keyword>
<protein>
    <recommendedName>
        <fullName evidence="1">Fe/B12 periplasmic-binding domain-containing protein</fullName>
    </recommendedName>
</protein>
<dbReference type="InterPro" id="IPR002491">
    <property type="entry name" value="ABC_transptr_periplasmic_BD"/>
</dbReference>
<dbReference type="OrthoDB" id="9775594at2"/>
<evidence type="ECO:0000313" key="3">
    <source>
        <dbReference type="Proteomes" id="UP000233248"/>
    </source>
</evidence>
<dbReference type="PANTHER" id="PTHR30535:SF34">
    <property type="entry name" value="MOLYBDATE-BINDING PROTEIN MOLA"/>
    <property type="match status" value="1"/>
</dbReference>
<dbReference type="Gene3D" id="1.20.58.2180">
    <property type="match status" value="1"/>
</dbReference>
<evidence type="ECO:0000313" key="2">
    <source>
        <dbReference type="EMBL" id="PKI81450.1"/>
    </source>
</evidence>
<dbReference type="Pfam" id="PF01497">
    <property type="entry name" value="Peripla_BP_2"/>
    <property type="match status" value="1"/>
</dbReference>